<organism evidence="3">
    <name type="scientific">Candidatus Heimdallarchaeum endolithica</name>
    <dbReference type="NCBI Taxonomy" id="2876572"/>
    <lineage>
        <taxon>Archaea</taxon>
        <taxon>Promethearchaeati</taxon>
        <taxon>Candidatus Heimdallarchaeota</taxon>
        <taxon>Candidatus Heimdallarchaeia (ex Rinke et al. 2021) (nom. nud.)</taxon>
        <taxon>Candidatus Heimdallarchaeales</taxon>
        <taxon>Candidatus Heimdallarchaeaceae</taxon>
        <taxon>Candidatus Heimdallarchaeum</taxon>
    </lineage>
</organism>
<dbReference type="PANTHER" id="PTHR43808">
    <property type="entry name" value="ACETYLORNITHINE DEACETYLASE"/>
    <property type="match status" value="1"/>
</dbReference>
<dbReference type="Pfam" id="PF01546">
    <property type="entry name" value="Peptidase_M20"/>
    <property type="match status" value="1"/>
</dbReference>
<dbReference type="SUPFAM" id="SSF53187">
    <property type="entry name" value="Zn-dependent exopeptidases"/>
    <property type="match status" value="1"/>
</dbReference>
<dbReference type="AlphaFoldDB" id="A0A9Y1BPV0"/>
<name>A0A9Y1BPV0_9ARCH</name>
<protein>
    <submittedName>
        <fullName evidence="3">M20/M25/M40 family metallo-hydrolase</fullName>
    </submittedName>
</protein>
<dbReference type="GO" id="GO:0016787">
    <property type="term" value="F:hydrolase activity"/>
    <property type="evidence" value="ECO:0007669"/>
    <property type="project" value="UniProtKB-KW"/>
</dbReference>
<gene>
    <name evidence="3" type="ORF">K9W46_11555</name>
</gene>
<evidence type="ECO:0000256" key="2">
    <source>
        <dbReference type="ARBA" id="ARBA00022833"/>
    </source>
</evidence>
<dbReference type="InterPro" id="IPR050072">
    <property type="entry name" value="Peptidase_M20A"/>
</dbReference>
<evidence type="ECO:0000256" key="1">
    <source>
        <dbReference type="ARBA" id="ARBA00022801"/>
    </source>
</evidence>
<dbReference type="Proteomes" id="UP001200513">
    <property type="component" value="Chromosome"/>
</dbReference>
<keyword evidence="2" id="KW-0862">Zinc</keyword>
<dbReference type="PANTHER" id="PTHR43808:SF32">
    <property type="entry name" value="ARGE_DAPE-RELATED DEACYLASE"/>
    <property type="match status" value="1"/>
</dbReference>
<dbReference type="Gene3D" id="3.30.70.360">
    <property type="match status" value="1"/>
</dbReference>
<sequence length="439" mass="49811">MNSYLTILEKLVSFNTINNPVQNVKPNKDILLFIRDLLSEYGYQSVMYEKEGYWSLISYIKRGSPIILYLGHCDVVPPGPNWKTDPFAFTIIDEKGYARGSADMKGSVAVMLSLADFFAREKKGTMIFAFNLDEESGGAFGAGELLPQLEKLGLTPDYVINGDANGLQIINRRRNPYVINLKIPKRKKIIEGKLFSEKFTTEIAGNRTMHAAYFNKKLDIHCAVAASRKLSKDDFVQSISGIFVKNNVIPPEITVNYVKKITDGETFEIDENLTSFFRSVKDFDNVNIPSDYSDYGINLTFNYFVEREEHYFVQLDLRIMSNKHDLVQKYFEDFFKEHKVELEIKAEGSIGPVNTPETSILVQKALEVVKDLDLPAKTIEMGGATDSRWFSAQNIPAIEFGGLGGNVHGANEYVELKSLQKVQKFYKKIFVKLTKLDEQ</sequence>
<dbReference type="PROSITE" id="PS00759">
    <property type="entry name" value="ARGE_DAPE_CPG2_2"/>
    <property type="match status" value="1"/>
</dbReference>
<keyword evidence="1" id="KW-0378">Hydrolase</keyword>
<dbReference type="EMBL" id="CP084167">
    <property type="protein sequence ID" value="UJG42998.1"/>
    <property type="molecule type" value="Genomic_DNA"/>
</dbReference>
<dbReference type="NCBIfam" id="NF006326">
    <property type="entry name" value="PRK08554.1"/>
    <property type="match status" value="1"/>
</dbReference>
<evidence type="ECO:0000313" key="3">
    <source>
        <dbReference type="EMBL" id="UJG42998.1"/>
    </source>
</evidence>
<accession>A0A9Y1BPV0</accession>
<reference evidence="3" key="1">
    <citation type="journal article" date="2022" name="Nat. Microbiol.">
        <title>Unique mobile elements and scalable gene flow at the prokaryote-eukaryote boundary revealed by circularized Asgard archaea genomes.</title>
        <authorList>
            <person name="Wu F."/>
            <person name="Speth D.R."/>
            <person name="Philosof A."/>
            <person name="Cremiere A."/>
            <person name="Narayanan A."/>
            <person name="Barco R.A."/>
            <person name="Connon S.A."/>
            <person name="Amend J.P."/>
            <person name="Antoshechkin I.A."/>
            <person name="Orphan V.J."/>
        </authorList>
    </citation>
    <scope>NUCLEOTIDE SEQUENCE</scope>
    <source>
        <strain evidence="3">PR6</strain>
    </source>
</reference>
<dbReference type="InterPro" id="IPR002933">
    <property type="entry name" value="Peptidase_M20"/>
</dbReference>
<dbReference type="InterPro" id="IPR001261">
    <property type="entry name" value="ArgE/DapE_CS"/>
</dbReference>
<dbReference type="Gene3D" id="3.40.630.10">
    <property type="entry name" value="Zn peptidases"/>
    <property type="match status" value="2"/>
</dbReference>
<proteinExistence type="predicted"/>